<evidence type="ECO:0000256" key="1">
    <source>
        <dbReference type="SAM" id="MobiDB-lite"/>
    </source>
</evidence>
<organism evidence="2 3">
    <name type="scientific">Halteria grandinella</name>
    <dbReference type="NCBI Taxonomy" id="5974"/>
    <lineage>
        <taxon>Eukaryota</taxon>
        <taxon>Sar</taxon>
        <taxon>Alveolata</taxon>
        <taxon>Ciliophora</taxon>
        <taxon>Intramacronucleata</taxon>
        <taxon>Spirotrichea</taxon>
        <taxon>Stichotrichia</taxon>
        <taxon>Sporadotrichida</taxon>
        <taxon>Halteriidae</taxon>
        <taxon>Halteria</taxon>
    </lineage>
</organism>
<accession>A0A8J8NDX9</accession>
<evidence type="ECO:0000313" key="3">
    <source>
        <dbReference type="Proteomes" id="UP000785679"/>
    </source>
</evidence>
<name>A0A8J8NDX9_HALGN</name>
<proteinExistence type="predicted"/>
<feature type="region of interest" description="Disordered" evidence="1">
    <location>
        <begin position="76"/>
        <end position="95"/>
    </location>
</feature>
<dbReference type="EMBL" id="RRYP01020103">
    <property type="protein sequence ID" value="TNV73033.1"/>
    <property type="molecule type" value="Genomic_DNA"/>
</dbReference>
<evidence type="ECO:0000313" key="2">
    <source>
        <dbReference type="EMBL" id="TNV73033.1"/>
    </source>
</evidence>
<reference evidence="2" key="1">
    <citation type="submission" date="2019-06" db="EMBL/GenBank/DDBJ databases">
        <authorList>
            <person name="Zheng W."/>
        </authorList>
    </citation>
    <scope>NUCLEOTIDE SEQUENCE</scope>
    <source>
        <strain evidence="2">QDHG01</strain>
    </source>
</reference>
<comment type="caution">
    <text evidence="2">The sequence shown here is derived from an EMBL/GenBank/DDBJ whole genome shotgun (WGS) entry which is preliminary data.</text>
</comment>
<dbReference type="AlphaFoldDB" id="A0A8J8NDX9"/>
<dbReference type="Proteomes" id="UP000785679">
    <property type="component" value="Unassembled WGS sequence"/>
</dbReference>
<sequence>MDGLIEYVLDTIRQSEKLGDQFLEILTVKELIKWHSIIMSRSHNIPFRQDYLINYSSQHLASMPNRYYQTGSGIKFEGSNSINPHDGPHQSLQPN</sequence>
<protein>
    <submittedName>
        <fullName evidence="2">Uncharacterized protein</fullName>
    </submittedName>
</protein>
<gene>
    <name evidence="2" type="ORF">FGO68_gene9527</name>
</gene>
<keyword evidence="3" id="KW-1185">Reference proteome</keyword>